<evidence type="ECO:0000256" key="1">
    <source>
        <dbReference type="SAM" id="MobiDB-lite"/>
    </source>
</evidence>
<dbReference type="PANTHER" id="PTHR33710">
    <property type="entry name" value="BNAC02G09200D PROTEIN"/>
    <property type="match status" value="1"/>
</dbReference>
<protein>
    <recommendedName>
        <fullName evidence="2">Endonuclease/exonuclease/phosphatase domain-containing protein</fullName>
    </recommendedName>
</protein>
<sequence length="1085" mass="122796">MGDRRSFRIESKRFDLILGYEGRNQFRMSERSTFHRSMIYMSKEGARWLGRCVEENVVREGEQAFVRTLREHDKTFVIRRYSNKYGRYIEVLECGRGGSRERIVIPEGQKLNGWKGFSMELNLLLKPPPQNHQVSTHKPHWNRGGERTAGKGVVEAGVSKSYKDVVTNRNNDREVRAEITKPEIKLLKSGKLPAATAEVPSAGSGNGGSGGIVDQTKKGINFQPQISASIKQRHPLRFFPEVSPINSRYLGKGLTILLNEKGQRRVEWTSQHKEKMGEQWVPRVRTHIEAVSPENGPTELINSGSENLKLGLAREVGSPKACLGFEARPSDPLGFDFNSTFEVGSSSRANTMPGPHDKLNELKGDGLDPKGLGYQVEVGSTGIDHALSADEILGSGDTLMVRRSTAASRLDWESVDVILRASRCEFSDVPIKVRFLTAPIFPSLLFSCHFKREGFGVRLLGLYGGDSRVESGGALVLKAGADCGAWEDDGEELVFEGGESCVGEKSLVIGGWRSEWDGSGPQHEEEWAMVDHGGDDTLDVTPIRMVSGLIEEGKKKTRDPSDWVMERMKKFSKFMRVDITDHEEEAMHLFMTIEARWRAKGGPSEAPKKTAGLVKKGMRLNNREKRRRVHNSLRMWKGDVVCLQETKMESISAGVVRSIWGSSFVGWDFQAAEGAFGGMLLLWDKRVVEQLDVAKGVFTLSCKFKCVESDLEWMYSGVYGPNRDLDRNLLWEELAGIGSWWSLPWCVGGDFNVVRFPNERGAGGGISSAMWDFSEFISEQGLLDLPLVGGRFTWSYNQENPSMSRLDRFLVSPEWDDQFSTAVQSLLPRTLSDHFPILLDSGHNRSGKYPFKFENMWLRAEGFVDRVKHWWESYCFDGSPSHVLSQKLMALKADLKQWNKEVFGDVGVRKGELMREIQHLDTLEESRSLTLAERNYRENRRGELHKVMDLDEISWRQKSRVLWLKEGDRNTKFFHRMANSHRRNNFIGCLDIEGSLTSDPKEIEESILRYYRQLYSESTQWRPSLNGLPFTALESEEANSLVLPFGEDEVLDAVRGMVGDKALGPDRFTMAFYQDCWSVVKEEEK</sequence>
<dbReference type="Pfam" id="PF03372">
    <property type="entry name" value="Exo_endo_phos"/>
    <property type="match status" value="1"/>
</dbReference>
<dbReference type="EMBL" id="OIVN01000714">
    <property type="protein sequence ID" value="SPC84511.1"/>
    <property type="molecule type" value="Genomic_DNA"/>
</dbReference>
<reference evidence="3" key="1">
    <citation type="submission" date="2018-02" db="EMBL/GenBank/DDBJ databases">
        <authorList>
            <person name="Cohen D.B."/>
            <person name="Kent A.D."/>
        </authorList>
    </citation>
    <scope>NUCLEOTIDE SEQUENCE</scope>
</reference>
<evidence type="ECO:0000313" key="3">
    <source>
        <dbReference type="EMBL" id="SPC84511.1"/>
    </source>
</evidence>
<dbReference type="Gene3D" id="3.10.450.700">
    <property type="match status" value="1"/>
</dbReference>
<feature type="region of interest" description="Disordered" evidence="1">
    <location>
        <begin position="128"/>
        <end position="149"/>
    </location>
</feature>
<dbReference type="AlphaFoldDB" id="A0A2N9FCA7"/>
<organism evidence="3">
    <name type="scientific">Fagus sylvatica</name>
    <name type="common">Beechnut</name>
    <dbReference type="NCBI Taxonomy" id="28930"/>
    <lineage>
        <taxon>Eukaryota</taxon>
        <taxon>Viridiplantae</taxon>
        <taxon>Streptophyta</taxon>
        <taxon>Embryophyta</taxon>
        <taxon>Tracheophyta</taxon>
        <taxon>Spermatophyta</taxon>
        <taxon>Magnoliopsida</taxon>
        <taxon>eudicotyledons</taxon>
        <taxon>Gunneridae</taxon>
        <taxon>Pentapetalae</taxon>
        <taxon>rosids</taxon>
        <taxon>fabids</taxon>
        <taxon>Fagales</taxon>
        <taxon>Fagaceae</taxon>
        <taxon>Fagus</taxon>
    </lineage>
</organism>
<evidence type="ECO:0000259" key="2">
    <source>
        <dbReference type="Pfam" id="PF03372"/>
    </source>
</evidence>
<name>A0A2N9FCA7_FAGSY</name>
<dbReference type="SUPFAM" id="SSF56219">
    <property type="entry name" value="DNase I-like"/>
    <property type="match status" value="1"/>
</dbReference>
<gene>
    <name evidence="3" type="ORF">FSB_LOCUS12393</name>
</gene>
<dbReference type="PANTHER" id="PTHR33710:SF64">
    <property type="entry name" value="ENDONUCLEASE_EXONUCLEASE_PHOSPHATASE DOMAIN-CONTAINING PROTEIN"/>
    <property type="match status" value="1"/>
</dbReference>
<accession>A0A2N9FCA7</accession>
<dbReference type="Gene3D" id="3.60.10.10">
    <property type="entry name" value="Endonuclease/exonuclease/phosphatase"/>
    <property type="match status" value="1"/>
</dbReference>
<dbReference type="GO" id="GO:0003824">
    <property type="term" value="F:catalytic activity"/>
    <property type="evidence" value="ECO:0007669"/>
    <property type="project" value="InterPro"/>
</dbReference>
<dbReference type="InterPro" id="IPR005135">
    <property type="entry name" value="Endo/exonuclease/phosphatase"/>
</dbReference>
<dbReference type="InterPro" id="IPR036691">
    <property type="entry name" value="Endo/exonu/phosph_ase_sf"/>
</dbReference>
<feature type="domain" description="Endonuclease/exonuclease/phosphatase" evidence="2">
    <location>
        <begin position="622"/>
        <end position="834"/>
    </location>
</feature>
<proteinExistence type="predicted"/>